<dbReference type="InterPro" id="IPR003489">
    <property type="entry name" value="RHF/RaiA"/>
</dbReference>
<keyword evidence="1" id="KW-0810">Translation regulation</keyword>
<dbReference type="InterPro" id="IPR050574">
    <property type="entry name" value="HPF/YfiA_ribosome-assoc"/>
</dbReference>
<protein>
    <submittedName>
        <fullName evidence="3">Ribosomal subunit interface protein</fullName>
    </submittedName>
</protein>
<dbReference type="SUPFAM" id="SSF69754">
    <property type="entry name" value="Ribosome binding protein Y (YfiA homologue)"/>
    <property type="match status" value="1"/>
</dbReference>
<evidence type="ECO:0000256" key="1">
    <source>
        <dbReference type="ARBA" id="ARBA00022845"/>
    </source>
</evidence>
<dbReference type="GO" id="GO:0022627">
    <property type="term" value="C:cytosolic small ribosomal subunit"/>
    <property type="evidence" value="ECO:0007669"/>
    <property type="project" value="TreeGrafter"/>
</dbReference>
<reference evidence="3" key="1">
    <citation type="submission" date="2018-10" db="EMBL/GenBank/DDBJ databases">
        <authorList>
            <person name="Aoki K."/>
        </authorList>
    </citation>
    <scope>NUCLEOTIDE SEQUENCE</scope>
</reference>
<feature type="domain" description="Sigma 54 modulation/S30EA ribosomal protein C-terminal" evidence="2">
    <location>
        <begin position="125"/>
        <end position="179"/>
    </location>
</feature>
<evidence type="ECO:0000259" key="2">
    <source>
        <dbReference type="Pfam" id="PF16321"/>
    </source>
</evidence>
<dbReference type="Gene3D" id="3.30.160.100">
    <property type="entry name" value="Ribosome hibernation promotion factor-like"/>
    <property type="match status" value="1"/>
</dbReference>
<dbReference type="CDD" id="cd00552">
    <property type="entry name" value="RaiA"/>
    <property type="match status" value="1"/>
</dbReference>
<dbReference type="GO" id="GO:0043024">
    <property type="term" value="F:ribosomal small subunit binding"/>
    <property type="evidence" value="ECO:0007669"/>
    <property type="project" value="TreeGrafter"/>
</dbReference>
<dbReference type="EMBL" id="UOYO01000047">
    <property type="protein sequence ID" value="VAY88125.1"/>
    <property type="molecule type" value="Genomic_DNA"/>
</dbReference>
<dbReference type="PANTHER" id="PTHR33231:SF1">
    <property type="entry name" value="30S RIBOSOMAL PROTEIN"/>
    <property type="match status" value="1"/>
</dbReference>
<dbReference type="Pfam" id="PF16321">
    <property type="entry name" value="Ribosom_S30AE_C"/>
    <property type="match status" value="1"/>
</dbReference>
<dbReference type="InterPro" id="IPR032528">
    <property type="entry name" value="Ribosom_S30AE_C"/>
</dbReference>
<dbReference type="NCBIfam" id="TIGR00741">
    <property type="entry name" value="yfiA"/>
    <property type="match status" value="1"/>
</dbReference>
<accession>A0A3B1EAB1</accession>
<evidence type="ECO:0000313" key="3">
    <source>
        <dbReference type="EMBL" id="VAY88125.1"/>
    </source>
</evidence>
<dbReference type="GO" id="GO:0045900">
    <property type="term" value="P:negative regulation of translational elongation"/>
    <property type="evidence" value="ECO:0007669"/>
    <property type="project" value="TreeGrafter"/>
</dbReference>
<gene>
    <name evidence="3" type="ORF">MNB_ARC-1_1305</name>
</gene>
<name>A0A3B1EAB1_9ZZZZ</name>
<sequence>MNISIVGRHITLTDDLKKHIESTIQTFGKYNLDIISINSIITKEQKQGKDVITFEYLLNVAHQNTIVVKQKDKNLYSAIDIATSRVCKILRRYSDKLKSHKNEKLTNIAINDEEDKIAKELESLEDEIVPLRLQSYKPMQINEALKELKADDGIFKVFYDLDDNFRVLYKMKNDSKYGLY</sequence>
<dbReference type="AlphaFoldDB" id="A0A3B1EAB1"/>
<dbReference type="InterPro" id="IPR036567">
    <property type="entry name" value="RHF-like"/>
</dbReference>
<dbReference type="Pfam" id="PF02482">
    <property type="entry name" value="Ribosomal_S30AE"/>
    <property type="match status" value="1"/>
</dbReference>
<dbReference type="PANTHER" id="PTHR33231">
    <property type="entry name" value="30S RIBOSOMAL PROTEIN"/>
    <property type="match status" value="1"/>
</dbReference>
<proteinExistence type="predicted"/>
<organism evidence="3">
    <name type="scientific">hydrothermal vent metagenome</name>
    <dbReference type="NCBI Taxonomy" id="652676"/>
    <lineage>
        <taxon>unclassified sequences</taxon>
        <taxon>metagenomes</taxon>
        <taxon>ecological metagenomes</taxon>
    </lineage>
</organism>